<dbReference type="Gene3D" id="3.90.550.10">
    <property type="entry name" value="Spore Coat Polysaccharide Biosynthesis Protein SpsA, Chain A"/>
    <property type="match status" value="1"/>
</dbReference>
<keyword evidence="2" id="KW-0489">Methyltransferase</keyword>
<evidence type="ECO:0000313" key="2">
    <source>
        <dbReference type="EMBL" id="CAB4187972.1"/>
    </source>
</evidence>
<feature type="domain" description="6-hydroxymethylpterin diphosphokinase MptE-like" evidence="1">
    <location>
        <begin position="254"/>
        <end position="401"/>
    </location>
</feature>
<keyword evidence="2" id="KW-0808">Transferase</keyword>
<dbReference type="GO" id="GO:0008168">
    <property type="term" value="F:methyltransferase activity"/>
    <property type="evidence" value="ECO:0007669"/>
    <property type="project" value="UniProtKB-KW"/>
</dbReference>
<proteinExistence type="predicted"/>
<dbReference type="Gene3D" id="3.40.50.150">
    <property type="entry name" value="Vaccinia Virus protein VP39"/>
    <property type="match status" value="1"/>
</dbReference>
<dbReference type="PANTHER" id="PTHR37909">
    <property type="entry name" value="S-ADENOSYL-L-METHIONINE-DEPENDENT METHYLTRANSFERASES SUPERFAMILY PROTEIN"/>
    <property type="match status" value="1"/>
</dbReference>
<dbReference type="Pfam" id="PF13578">
    <property type="entry name" value="Methyltransf_24"/>
    <property type="match status" value="1"/>
</dbReference>
<dbReference type="EMBL" id="LR797117">
    <property type="protein sequence ID" value="CAB4187972.1"/>
    <property type="molecule type" value="Genomic_DNA"/>
</dbReference>
<dbReference type="InterPro" id="IPR029044">
    <property type="entry name" value="Nucleotide-diphossugar_trans"/>
</dbReference>
<dbReference type="Pfam" id="PF01973">
    <property type="entry name" value="MptE-like"/>
    <property type="match status" value="1"/>
</dbReference>
<evidence type="ECO:0000259" key="1">
    <source>
        <dbReference type="Pfam" id="PF01973"/>
    </source>
</evidence>
<reference evidence="2" key="1">
    <citation type="submission" date="2020-05" db="EMBL/GenBank/DDBJ databases">
        <authorList>
            <person name="Chiriac C."/>
            <person name="Salcher M."/>
            <person name="Ghai R."/>
            <person name="Kavagutti S V."/>
        </authorList>
    </citation>
    <scope>NUCLEOTIDE SEQUENCE</scope>
</reference>
<name>A0A6J5QW33_9CAUD</name>
<dbReference type="SUPFAM" id="SSF53335">
    <property type="entry name" value="S-adenosyl-L-methionine-dependent methyltransferases"/>
    <property type="match status" value="1"/>
</dbReference>
<gene>
    <name evidence="2" type="ORF">UFOVP1166_23</name>
</gene>
<dbReference type="InterPro" id="IPR029063">
    <property type="entry name" value="SAM-dependent_MTases_sf"/>
</dbReference>
<organism evidence="2">
    <name type="scientific">uncultured Caudovirales phage</name>
    <dbReference type="NCBI Taxonomy" id="2100421"/>
    <lineage>
        <taxon>Viruses</taxon>
        <taxon>Duplodnaviria</taxon>
        <taxon>Heunggongvirae</taxon>
        <taxon>Uroviricota</taxon>
        <taxon>Caudoviricetes</taxon>
        <taxon>Peduoviridae</taxon>
        <taxon>Maltschvirus</taxon>
        <taxon>Maltschvirus maltsch</taxon>
    </lineage>
</organism>
<dbReference type="InterPro" id="IPR002826">
    <property type="entry name" value="MptE-like"/>
</dbReference>
<dbReference type="GO" id="GO:0032259">
    <property type="term" value="P:methylation"/>
    <property type="evidence" value="ECO:0007669"/>
    <property type="project" value="UniProtKB-KW"/>
</dbReference>
<protein>
    <submittedName>
        <fullName evidence="2">Methyltransferase domain containing protein</fullName>
    </submittedName>
</protein>
<dbReference type="SUPFAM" id="SSF53448">
    <property type="entry name" value="Nucleotide-diphospho-sugar transferases"/>
    <property type="match status" value="1"/>
</dbReference>
<dbReference type="PANTHER" id="PTHR37909:SF1">
    <property type="entry name" value="S-ADENOSYL-L-METHIONINE-DEPENDENT METHYLTRANSFERASES SUPERFAMILY PROTEIN"/>
    <property type="match status" value="1"/>
</dbReference>
<accession>A0A6J5QW33</accession>
<sequence length="654" mass="73100">MLNVVCVNAGNYQGCGVEYVSILNDMVRRNLPEGYPGKFTVFTDTPGDYGPEIEVRELPVPGLKGWWNKLSLFKAGVFEHGERVLFLDLDTVITGRLDAVANYRGDFAILRDFYRPTGLQSSVMAWKVSDKTDAVWEDWDAAGRPEVLGGDQIWIEACKLSPDLWQNVTPEAFVSYKMTYGNAPDKAAVVVFHGEPRPHQVVIGWVPMVWKLNGITRVELDAVCNTAKEQIHDNVRSACERDLEWFDFDWSHHNGEVCIVGGAPSLKNELDTLRRRLGYGQEIWALNGAYNYLKAQGILPDAHVILDARPENVVFVSNPDKDTRYYISSQCHPSIFDALEEFDVTLFHCQSEGVQELLGGEKDRPVHLLGAGTTVAMKAMIIAELSGFRIMHLIGIDSCYDGDEHHSYEQAWNNKEPVMDLIYGDRTFKCAPWMVGQAQDFMEYAQRFNGVITVAGDGLLAHIAREGVDESAVDTRAREILSRLPSGPVRGAEIGVFAAELSERLLMSKPYLTLHMVDSWGDYEPSLGESGDFHAALSVESQEDYYNRSRQAVSSFGDKAIIHRMKSVDAANEVPDELDFVFIDADHSYEGCHSDIQAWAKKIKPGGLLCGHDYDNSEYPQWGVKRAVDEYVAANGLTLGLGDNFTWFVKTKGD</sequence>